<sequence>MTDFAVADSICPSSGIHSKPALRKKRETDSMMAGSDTRDNLSQMSPTSQQAPGSAVSALQSKVKALSERRAWGEKRERGEGEKGEKGQPAFNQNPRRTNQDKDRPSSSRLVAGKQINSDEEVDPALQIQTYLTDKVLKCDMEDLNEENQINKAKATVDPPWGQGEGASLESLRLTNGGFPPEEPSTKSWTPPKGFWKATRSETLSLEEEPKVLRDMSWREESQAEPGAASCQRKPKMGQPPRVLQRADSLESRLTGNLFNGVPLGGLWRADSWESVCSNASSLSLAERVEMNRGVLKQILDSPKNKEDNPGKLVECNGKGISTFNDSDWDSGVSLQDCDHGPRRTFVCLSSCRAFVCDELPLSPRHEQAKRLLERARMKARAHPLKADHSILPFKRDCLESKGPGAPLLRKGLSGREAVSSACGNLSDSSSGDSGCGPRRKQSPTRVRFEDESAQDAEVRYLERLQQRKRAAERGQGVLVSKPDLSSYINGSPTRREPSKNPEGAPLWSKNKSKGKSRNHGSPEKCPPPGEQGSQKCNACGSFMPGYQTKASRGQALYQAEDEMIERVQDESYVKVIPYWVPPSNHRMRTERIKETYIGEVTSIDDVESPQGDADPANSGDSAANPHSSNGIVDPTVHSLGNNRNCSPDFPVYTNGETHHGKTVVKCSASQKSLVPTRPMPNGAEKDANTECWKRPVNPYGFDPDSVPSGLSVGQPSPPPSKEMPQCETTLPGSNSNANTQPKVKKSALKSGSKSHINGQHVVKVLPSPQYRLIHLDTEDLDPQETQSNDSMLSANHHPDTLEQCRAVKSREHERFEDTASPKPSSNNLSTELQPLKQNSAAHKTGKHSDYPDPGSGKPRSAVQKFLSAISQNTVKKLGRGRSSSMEHLSSVHQHGSKLEKEPSLQSLRRVSPFSQLRKASSVQSLPSLKRKPDRSISYLVGEPAAFSLSLSWASVSCSETEQARCLGNLQFQSHYPQRVSFEEHIEHFSAFQCSRGPRRSLSVEDVGDPSALRSVGRVAKAYPDGTLLLQLSRPSRGPFGFFISRGHGRADSGVYVQEMGDSSTEKLYAGLLGVGDEIVEVNGEKVSGLTLEQSLLRIPVSTPSCSENLTTERSSHSTAKTIQKHQHALSMGLHDYYARIGKEENAI</sequence>
<dbReference type="GO" id="GO:0005634">
    <property type="term" value="C:nucleus"/>
    <property type="evidence" value="ECO:0007669"/>
    <property type="project" value="TreeGrafter"/>
</dbReference>
<feature type="compositionally biased region" description="Polar residues" evidence="1">
    <location>
        <begin position="882"/>
        <end position="894"/>
    </location>
</feature>
<comment type="caution">
    <text evidence="3">The sequence shown here is derived from an EMBL/GenBank/DDBJ whole genome shotgun (WGS) entry which is preliminary data.</text>
</comment>
<organism evidence="3 4">
    <name type="scientific">Acipenser ruthenus</name>
    <name type="common">Sterlet sturgeon</name>
    <dbReference type="NCBI Taxonomy" id="7906"/>
    <lineage>
        <taxon>Eukaryota</taxon>
        <taxon>Metazoa</taxon>
        <taxon>Chordata</taxon>
        <taxon>Craniata</taxon>
        <taxon>Vertebrata</taxon>
        <taxon>Euteleostomi</taxon>
        <taxon>Actinopterygii</taxon>
        <taxon>Chondrostei</taxon>
        <taxon>Acipenseriformes</taxon>
        <taxon>Acipenseridae</taxon>
        <taxon>Acipenser</taxon>
    </lineage>
</organism>
<dbReference type="SMART" id="SM00228">
    <property type="entry name" value="PDZ"/>
    <property type="match status" value="1"/>
</dbReference>
<dbReference type="GO" id="GO:0007098">
    <property type="term" value="P:centrosome cycle"/>
    <property type="evidence" value="ECO:0007669"/>
    <property type="project" value="TreeGrafter"/>
</dbReference>
<feature type="compositionally biased region" description="Basic and acidic residues" evidence="1">
    <location>
        <begin position="65"/>
        <end position="86"/>
    </location>
</feature>
<dbReference type="InterPro" id="IPR032756">
    <property type="entry name" value="DUF4685"/>
</dbReference>
<feature type="compositionally biased region" description="Polar residues" evidence="1">
    <location>
        <begin position="619"/>
        <end position="631"/>
    </location>
</feature>
<dbReference type="Proteomes" id="UP000289886">
    <property type="component" value="Unassembled WGS sequence"/>
</dbReference>
<evidence type="ECO:0000256" key="1">
    <source>
        <dbReference type="SAM" id="MobiDB-lite"/>
    </source>
</evidence>
<dbReference type="EMBL" id="SCEB01000045">
    <property type="protein sequence ID" value="RXN01459.1"/>
    <property type="molecule type" value="Genomic_DNA"/>
</dbReference>
<feature type="region of interest" description="Disordered" evidence="1">
    <location>
        <begin position="471"/>
        <end position="534"/>
    </location>
</feature>
<evidence type="ECO:0000313" key="4">
    <source>
        <dbReference type="Proteomes" id="UP000289886"/>
    </source>
</evidence>
<feature type="region of interest" description="Disordered" evidence="1">
    <location>
        <begin position="217"/>
        <end position="241"/>
    </location>
</feature>
<feature type="region of interest" description="Disordered" evidence="1">
    <location>
        <begin position="669"/>
        <end position="762"/>
    </location>
</feature>
<feature type="region of interest" description="Disordered" evidence="1">
    <location>
        <begin position="810"/>
        <end position="861"/>
    </location>
</feature>
<dbReference type="Pfam" id="PF00595">
    <property type="entry name" value="PDZ"/>
    <property type="match status" value="1"/>
</dbReference>
<keyword evidence="4" id="KW-1185">Reference proteome</keyword>
<feature type="region of interest" description="Disordered" evidence="1">
    <location>
        <begin position="422"/>
        <end position="454"/>
    </location>
</feature>
<evidence type="ECO:0000259" key="2">
    <source>
        <dbReference type="PROSITE" id="PS50106"/>
    </source>
</evidence>
<dbReference type="InterPro" id="IPR051741">
    <property type="entry name" value="PAR6_homolog"/>
</dbReference>
<feature type="compositionally biased region" description="Polar residues" evidence="1">
    <location>
        <begin position="727"/>
        <end position="742"/>
    </location>
</feature>
<feature type="region of interest" description="Disordered" evidence="1">
    <location>
        <begin position="874"/>
        <end position="906"/>
    </location>
</feature>
<dbReference type="InterPro" id="IPR036034">
    <property type="entry name" value="PDZ_sf"/>
</dbReference>
<proteinExistence type="predicted"/>
<name>A0A662Z0U9_ACIRT</name>
<feature type="compositionally biased region" description="Polar residues" evidence="1">
    <location>
        <begin position="40"/>
        <end position="60"/>
    </location>
</feature>
<feature type="compositionally biased region" description="Basic and acidic residues" evidence="1">
    <location>
        <begin position="684"/>
        <end position="694"/>
    </location>
</feature>
<evidence type="ECO:0000313" key="3">
    <source>
        <dbReference type="EMBL" id="RXN01459.1"/>
    </source>
</evidence>
<dbReference type="GO" id="GO:0060341">
    <property type="term" value="P:regulation of cellular localization"/>
    <property type="evidence" value="ECO:0007669"/>
    <property type="project" value="TreeGrafter"/>
</dbReference>
<gene>
    <name evidence="3" type="ORF">EOD39_6773</name>
</gene>
<dbReference type="PROSITE" id="PS50106">
    <property type="entry name" value="PDZ"/>
    <property type="match status" value="1"/>
</dbReference>
<dbReference type="AlphaFoldDB" id="A0A662Z0U9"/>
<dbReference type="GO" id="GO:0016324">
    <property type="term" value="C:apical plasma membrane"/>
    <property type="evidence" value="ECO:0007669"/>
    <property type="project" value="TreeGrafter"/>
</dbReference>
<feature type="region of interest" description="Disordered" evidence="1">
    <location>
        <begin position="1"/>
        <end position="121"/>
    </location>
</feature>
<dbReference type="GO" id="GO:0005938">
    <property type="term" value="C:cell cortex"/>
    <property type="evidence" value="ECO:0007669"/>
    <property type="project" value="TreeGrafter"/>
</dbReference>
<reference evidence="3 4" key="1">
    <citation type="submission" date="2019-01" db="EMBL/GenBank/DDBJ databases">
        <title>Draft Genome and Complete Hox-Cluster Characterization of the Sterlet Sturgeon (Acipenser ruthenus).</title>
        <authorList>
            <person name="Wei Q."/>
        </authorList>
    </citation>
    <scope>NUCLEOTIDE SEQUENCE [LARGE SCALE GENOMIC DNA]</scope>
    <source>
        <strain evidence="3">WHYD16114868_AA</strain>
        <tissue evidence="3">Blood</tissue>
    </source>
</reference>
<dbReference type="Pfam" id="PF15737">
    <property type="entry name" value="DUF4685"/>
    <property type="match status" value="1"/>
</dbReference>
<dbReference type="SUPFAM" id="SSF50156">
    <property type="entry name" value="PDZ domain-like"/>
    <property type="match status" value="1"/>
</dbReference>
<dbReference type="PANTHER" id="PTHR14102:SF12">
    <property type="entry name" value="CDNA SEQUENCE BC034090"/>
    <property type="match status" value="1"/>
</dbReference>
<protein>
    <recommendedName>
        <fullName evidence="2">PDZ domain-containing protein</fullName>
    </recommendedName>
</protein>
<dbReference type="Gene3D" id="2.30.42.10">
    <property type="match status" value="1"/>
</dbReference>
<feature type="domain" description="PDZ" evidence="2">
    <location>
        <begin position="1029"/>
        <end position="1095"/>
    </location>
</feature>
<feature type="region of interest" description="Disordered" evidence="1">
    <location>
        <begin position="602"/>
        <end position="640"/>
    </location>
</feature>
<accession>A0A662Z0U9</accession>
<feature type="compositionally biased region" description="Basic and acidic residues" evidence="1">
    <location>
        <begin position="810"/>
        <end position="820"/>
    </location>
</feature>
<feature type="compositionally biased region" description="Polar residues" evidence="1">
    <location>
        <begin position="822"/>
        <end position="842"/>
    </location>
</feature>
<dbReference type="GO" id="GO:0007163">
    <property type="term" value="P:establishment or maintenance of cell polarity"/>
    <property type="evidence" value="ECO:0007669"/>
    <property type="project" value="TreeGrafter"/>
</dbReference>
<dbReference type="InterPro" id="IPR001478">
    <property type="entry name" value="PDZ"/>
</dbReference>
<dbReference type="PANTHER" id="PTHR14102">
    <property type="entry name" value="PAR-6-RELATED"/>
    <property type="match status" value="1"/>
</dbReference>